<dbReference type="InterPro" id="IPR043129">
    <property type="entry name" value="ATPase_NBD"/>
</dbReference>
<evidence type="ECO:0000313" key="9">
    <source>
        <dbReference type="Proteomes" id="UP000011991"/>
    </source>
</evidence>
<dbReference type="PATRIC" id="fig|1265738.3.peg.4088"/>
<organism evidence="8 9">
    <name type="scientific">Rhodopirellula maiorica SM1</name>
    <dbReference type="NCBI Taxonomy" id="1265738"/>
    <lineage>
        <taxon>Bacteria</taxon>
        <taxon>Pseudomonadati</taxon>
        <taxon>Planctomycetota</taxon>
        <taxon>Planctomycetia</taxon>
        <taxon>Pirellulales</taxon>
        <taxon>Pirellulaceae</taxon>
        <taxon>Novipirellula</taxon>
    </lineage>
</organism>
<keyword evidence="6" id="KW-0460">Magnesium</keyword>
<dbReference type="PANTHER" id="PTHR21060">
    <property type="entry name" value="ACETATE KINASE"/>
    <property type="match status" value="1"/>
</dbReference>
<comment type="subunit">
    <text evidence="6">Homodimer.</text>
</comment>
<accession>M5RYI1</accession>
<dbReference type="GO" id="GO:0008776">
    <property type="term" value="F:acetate kinase activity"/>
    <property type="evidence" value="ECO:0007669"/>
    <property type="project" value="UniProtKB-UniRule"/>
</dbReference>
<proteinExistence type="inferred from homology"/>
<comment type="pathway">
    <text evidence="6">Metabolic intermediate biosynthesis; acetyl-CoA biosynthesis; acetyl-CoA from acetate: step 1/2.</text>
</comment>
<feature type="binding site" evidence="6">
    <location>
        <position position="356"/>
    </location>
    <ligand>
        <name>Mg(2+)</name>
        <dbReference type="ChEBI" id="CHEBI:18420"/>
    </ligand>
</feature>
<dbReference type="InterPro" id="IPR000890">
    <property type="entry name" value="Aliphatic_acid_kin_short-chain"/>
</dbReference>
<keyword evidence="6" id="KW-0479">Metal-binding</keyword>
<dbReference type="GO" id="GO:0006083">
    <property type="term" value="P:acetate metabolic process"/>
    <property type="evidence" value="ECO:0007669"/>
    <property type="project" value="TreeGrafter"/>
</dbReference>
<protein>
    <recommendedName>
        <fullName evidence="6">Acetate kinase</fullName>
        <ecNumber evidence="6">2.7.2.1</ecNumber>
    </recommendedName>
    <alternativeName>
        <fullName evidence="6">Acetokinase</fullName>
    </alternativeName>
</protein>
<keyword evidence="6" id="KW-0963">Cytoplasm</keyword>
<reference evidence="8 9" key="1">
    <citation type="journal article" date="2013" name="Mar. Genomics">
        <title>Expression of sulfatases in Rhodopirellula baltica and the diversity of sulfatases in the genus Rhodopirellula.</title>
        <authorList>
            <person name="Wegner C.E."/>
            <person name="Richter-Heitmann T."/>
            <person name="Klindworth A."/>
            <person name="Klockow C."/>
            <person name="Richter M."/>
            <person name="Achstetter T."/>
            <person name="Glockner F.O."/>
            <person name="Harder J."/>
        </authorList>
    </citation>
    <scope>NUCLEOTIDE SEQUENCE [LARGE SCALE GENOMIC DNA]</scope>
    <source>
        <strain evidence="8 9">SM1</strain>
    </source>
</reference>
<evidence type="ECO:0000313" key="8">
    <source>
        <dbReference type="EMBL" id="EMI18989.1"/>
    </source>
</evidence>
<dbReference type="PANTHER" id="PTHR21060:SF15">
    <property type="entry name" value="ACETATE KINASE-RELATED"/>
    <property type="match status" value="1"/>
</dbReference>
<comment type="caution">
    <text evidence="6">Lacks conserved residue(s) required for the propagation of feature annotation.</text>
</comment>
<dbReference type="HAMAP" id="MF_00020">
    <property type="entry name" value="Acetate_kinase"/>
    <property type="match status" value="1"/>
</dbReference>
<sequence length="375" mass="41018">MSILCFNPGSGTLRYRLFDPRNGCRDIGGGMVDRIKGADAVRQAAENVLDERDPERLEAVGVRVVHGGDEFIEPTRVDDQTIEKLSQITHLAPLHLPTAIAVLQSVKQRIGCPVYAVFDTHFHRTMPEPQRYFALPDGLRQKYRRYGFHGIAHQYVSQSFHHSPASVEHDGATDRVISLHFGGGASACAVHRGKSVATTMGMTPLDGLMMSSRCGSLDPAIVFQLLREGRDVDEVERLLNQDSGLKGVSGISSDTRDILPALQSGDPNATLAIEMYAARVRESIGASIATLGGCDAVLISGALVKDSPQFRKHLLDQLDCFNIHLDPQANDRSDELTIPTRLNRDGVTLAFIPAREELQMARLLIQHGHFEGLGA</sequence>
<evidence type="ECO:0000256" key="3">
    <source>
        <dbReference type="ARBA" id="ARBA00022741"/>
    </source>
</evidence>
<comment type="catalytic activity">
    <reaction evidence="6">
        <text>acetate + ATP = acetyl phosphate + ADP</text>
        <dbReference type="Rhea" id="RHEA:11352"/>
        <dbReference type="ChEBI" id="CHEBI:22191"/>
        <dbReference type="ChEBI" id="CHEBI:30089"/>
        <dbReference type="ChEBI" id="CHEBI:30616"/>
        <dbReference type="ChEBI" id="CHEBI:456216"/>
        <dbReference type="EC" id="2.7.2.1"/>
    </reaction>
</comment>
<dbReference type="GO" id="GO:0006085">
    <property type="term" value="P:acetyl-CoA biosynthetic process"/>
    <property type="evidence" value="ECO:0007669"/>
    <property type="project" value="UniProtKB-UniRule"/>
</dbReference>
<dbReference type="Proteomes" id="UP000011991">
    <property type="component" value="Unassembled WGS sequence"/>
</dbReference>
<evidence type="ECO:0000256" key="2">
    <source>
        <dbReference type="ARBA" id="ARBA00022679"/>
    </source>
</evidence>
<evidence type="ECO:0000256" key="6">
    <source>
        <dbReference type="HAMAP-Rule" id="MF_00020"/>
    </source>
</evidence>
<comment type="cofactor">
    <cofactor evidence="6">
        <name>Mg(2+)</name>
        <dbReference type="ChEBI" id="CHEBI:18420"/>
    </cofactor>
    <cofactor evidence="6">
        <name>Mn(2+)</name>
        <dbReference type="ChEBI" id="CHEBI:29035"/>
    </cofactor>
    <text evidence="6">Mg(2+). Can also accept Mn(2+).</text>
</comment>
<dbReference type="AlphaFoldDB" id="M5RYI1"/>
<dbReference type="PROSITE" id="PS01076">
    <property type="entry name" value="ACETATE_KINASE_2"/>
    <property type="match status" value="1"/>
</dbReference>
<gene>
    <name evidence="6" type="primary">ackA</name>
    <name evidence="8" type="ORF">RMSM_04084</name>
</gene>
<dbReference type="GO" id="GO:0005524">
    <property type="term" value="F:ATP binding"/>
    <property type="evidence" value="ECO:0007669"/>
    <property type="project" value="UniProtKB-KW"/>
</dbReference>
<comment type="function">
    <text evidence="6">Catalyzes the formation of acetyl phosphate from acetate and ATP. Can also catalyze the reverse reaction.</text>
</comment>
<comment type="similarity">
    <text evidence="1 6 7">Belongs to the acetokinase family.</text>
</comment>
<keyword evidence="9" id="KW-1185">Reference proteome</keyword>
<feature type="site" description="Transition state stabilizer" evidence="6">
    <location>
        <position position="149"/>
    </location>
</feature>
<dbReference type="EMBL" id="ANOG01000588">
    <property type="protein sequence ID" value="EMI18989.1"/>
    <property type="molecule type" value="Genomic_DNA"/>
</dbReference>
<dbReference type="InterPro" id="IPR004372">
    <property type="entry name" value="Ac/propionate_kinase"/>
</dbReference>
<name>M5RYI1_9BACT</name>
<feature type="site" description="Transition state stabilizer" evidence="6">
    <location>
        <position position="213"/>
    </location>
</feature>
<feature type="binding site" evidence="6">
    <location>
        <begin position="180"/>
        <end position="184"/>
    </location>
    <ligand>
        <name>ATP</name>
        <dbReference type="ChEBI" id="CHEBI:30616"/>
    </ligand>
</feature>
<comment type="caution">
    <text evidence="8">The sequence shown here is derived from an EMBL/GenBank/DDBJ whole genome shotgun (WGS) entry which is preliminary data.</text>
</comment>
<dbReference type="EC" id="2.7.2.1" evidence="6"/>
<feature type="binding site" evidence="6">
    <location>
        <position position="7"/>
    </location>
    <ligand>
        <name>Mg(2+)</name>
        <dbReference type="ChEBI" id="CHEBI:18420"/>
    </ligand>
</feature>
<keyword evidence="3 6" id="KW-0547">Nucleotide-binding</keyword>
<keyword evidence="2 6" id="KW-0808">Transferase</keyword>
<evidence type="ECO:0000256" key="1">
    <source>
        <dbReference type="ARBA" id="ARBA00008748"/>
    </source>
</evidence>
<dbReference type="SUPFAM" id="SSF53067">
    <property type="entry name" value="Actin-like ATPase domain"/>
    <property type="match status" value="2"/>
</dbReference>
<feature type="binding site" evidence="6">
    <location>
        <position position="63"/>
    </location>
    <ligand>
        <name>substrate</name>
    </ligand>
</feature>
<dbReference type="Gene3D" id="3.30.420.40">
    <property type="match status" value="2"/>
</dbReference>
<dbReference type="RefSeq" id="WP_008699686.1">
    <property type="nucleotide sequence ID" value="NZ_ANOG01000588.1"/>
</dbReference>
<dbReference type="InterPro" id="IPR023865">
    <property type="entry name" value="Aliphatic_acid_kinase_CS"/>
</dbReference>
<feature type="active site" description="Proton donor/acceptor" evidence="6">
    <location>
        <position position="119"/>
    </location>
</feature>
<evidence type="ECO:0000256" key="7">
    <source>
        <dbReference type="RuleBase" id="RU003835"/>
    </source>
</evidence>
<dbReference type="GO" id="GO:0005737">
    <property type="term" value="C:cytoplasm"/>
    <property type="evidence" value="ECO:0007669"/>
    <property type="project" value="UniProtKB-SubCell"/>
</dbReference>
<comment type="subcellular location">
    <subcellularLocation>
        <location evidence="6">Cytoplasm</location>
    </subcellularLocation>
</comment>
<dbReference type="GO" id="GO:0000287">
    <property type="term" value="F:magnesium ion binding"/>
    <property type="evidence" value="ECO:0007669"/>
    <property type="project" value="UniProtKB-UniRule"/>
</dbReference>
<keyword evidence="4 6" id="KW-0418">Kinase</keyword>
<evidence type="ECO:0000256" key="5">
    <source>
        <dbReference type="ARBA" id="ARBA00022840"/>
    </source>
</evidence>
<feature type="binding site" evidence="6">
    <location>
        <begin position="254"/>
        <end position="256"/>
    </location>
    <ligand>
        <name>ATP</name>
        <dbReference type="ChEBI" id="CHEBI:30616"/>
    </ligand>
</feature>
<evidence type="ECO:0000256" key="4">
    <source>
        <dbReference type="ARBA" id="ARBA00022777"/>
    </source>
</evidence>
<keyword evidence="5 6" id="KW-0067">ATP-binding</keyword>
<dbReference type="UniPathway" id="UPA00340">
    <property type="reaction ID" value="UER00458"/>
</dbReference>
<dbReference type="PRINTS" id="PR00471">
    <property type="entry name" value="ACETATEKNASE"/>
</dbReference>
<dbReference type="Pfam" id="PF00871">
    <property type="entry name" value="Acetate_kinase"/>
    <property type="match status" value="1"/>
</dbReference>
<dbReference type="PIRSF" id="PIRSF000722">
    <property type="entry name" value="Acetate_prop_kin"/>
    <property type="match status" value="1"/>
</dbReference>
<dbReference type="OrthoDB" id="259160at2"/>